<keyword evidence="4" id="KW-0057">Aromatic amino acid biosynthesis</keyword>
<dbReference type="GO" id="GO:0004048">
    <property type="term" value="F:anthranilate phosphoribosyltransferase activity"/>
    <property type="evidence" value="ECO:0007669"/>
    <property type="project" value="UniProtKB-EC"/>
</dbReference>
<dbReference type="Pfam" id="PF00591">
    <property type="entry name" value="Glycos_transf_3"/>
    <property type="match status" value="1"/>
</dbReference>
<comment type="caution">
    <text evidence="7">The sequence shown here is derived from an EMBL/GenBank/DDBJ whole genome shotgun (WGS) entry which is preliminary data.</text>
</comment>
<dbReference type="InterPro" id="IPR036320">
    <property type="entry name" value="Glycosyl_Trfase_fam3_N_dom_sf"/>
</dbReference>
<dbReference type="Gene3D" id="1.20.970.10">
    <property type="entry name" value="Transferase, Pyrimidine Nucleoside Phosphorylase, Chain C"/>
    <property type="match status" value="1"/>
</dbReference>
<dbReference type="Pfam" id="PF02885">
    <property type="entry name" value="Glycos_trans_3N"/>
    <property type="match status" value="1"/>
</dbReference>
<dbReference type="Gene3D" id="3.40.1030.10">
    <property type="entry name" value="Nucleoside phosphorylase/phosphoribosyltransferase catalytic domain"/>
    <property type="match status" value="1"/>
</dbReference>
<keyword evidence="2 7" id="KW-0808">Transferase</keyword>
<evidence type="ECO:0000259" key="6">
    <source>
        <dbReference type="Pfam" id="PF02885"/>
    </source>
</evidence>
<evidence type="ECO:0000259" key="5">
    <source>
        <dbReference type="Pfam" id="PF00591"/>
    </source>
</evidence>
<dbReference type="PANTHER" id="PTHR43285:SF2">
    <property type="entry name" value="ANTHRANILATE PHOSPHORIBOSYLTRANSFERASE"/>
    <property type="match status" value="1"/>
</dbReference>
<dbReference type="SUPFAM" id="SSF52418">
    <property type="entry name" value="Nucleoside phosphorylase/phosphoribosyltransferase catalytic domain"/>
    <property type="match status" value="1"/>
</dbReference>
<keyword evidence="3" id="KW-0822">Tryptophan biosynthesis</keyword>
<protein>
    <submittedName>
        <fullName evidence="7">Anthranilate phosphoribosyltransferase</fullName>
        <ecNumber evidence="7">2.4.2.18</ecNumber>
    </submittedName>
</protein>
<dbReference type="SUPFAM" id="SSF47648">
    <property type="entry name" value="Nucleoside phosphorylase/phosphoribosyltransferase N-terminal domain"/>
    <property type="match status" value="1"/>
</dbReference>
<dbReference type="RefSeq" id="WP_240160106.1">
    <property type="nucleotide sequence ID" value="NZ_JAAOZR010000098.1"/>
</dbReference>
<accession>A0ABS4I542</accession>
<dbReference type="InterPro" id="IPR035902">
    <property type="entry name" value="Nuc_phospho_transferase"/>
</dbReference>
<dbReference type="Proteomes" id="UP001519344">
    <property type="component" value="Unassembled WGS sequence"/>
</dbReference>
<evidence type="ECO:0000313" key="7">
    <source>
        <dbReference type="EMBL" id="MBP1966037.1"/>
    </source>
</evidence>
<feature type="domain" description="Glycosyl transferase family 3 N-terminal" evidence="6">
    <location>
        <begin position="6"/>
        <end position="69"/>
    </location>
</feature>
<evidence type="ECO:0000256" key="3">
    <source>
        <dbReference type="ARBA" id="ARBA00022822"/>
    </source>
</evidence>
<keyword evidence="8" id="KW-1185">Reference proteome</keyword>
<name>A0ABS4I542_9BACL</name>
<dbReference type="InterPro" id="IPR005940">
    <property type="entry name" value="Anthranilate_Pribosyl_Tfrase"/>
</dbReference>
<evidence type="ECO:0000256" key="1">
    <source>
        <dbReference type="ARBA" id="ARBA00022676"/>
    </source>
</evidence>
<keyword evidence="1 7" id="KW-0328">Glycosyltransferase</keyword>
<gene>
    <name evidence="7" type="ORF">J2Z65_005295</name>
</gene>
<evidence type="ECO:0000313" key="8">
    <source>
        <dbReference type="Proteomes" id="UP001519344"/>
    </source>
</evidence>
<dbReference type="InterPro" id="IPR000312">
    <property type="entry name" value="Glycosyl_Trfase_fam3"/>
</dbReference>
<evidence type="ECO:0000256" key="2">
    <source>
        <dbReference type="ARBA" id="ARBA00022679"/>
    </source>
</evidence>
<dbReference type="EMBL" id="JAGGKV010000018">
    <property type="protein sequence ID" value="MBP1966037.1"/>
    <property type="molecule type" value="Genomic_DNA"/>
</dbReference>
<sequence>MMKRWIQAIGSGQQGTTRDLSYEEAVEAAHEMARGESTDAQCAAFLMALCMKGEADEELRAFIDVFRSYCLNYHPFADSLNCAGPAGGRQFFSVTLPVSLLLASVGFSQVLHGGNSLPSSQGTAMQEILESFGVAMDLSPKAWETMLFHLHIGFLHTDQLCPPLGKLKQVREQIGLGTVINMIEKVMNPVQSMNMIIGVSQRKTMESLIPISMRSGLQNVYLVNGIEGSEDLPIYQNSTIRIVTPWGDEARVVEPQKFGFLSGPLQPLDKKDQLSMLRRIIGGENSEELKRERDHVIFNAGLRLTWFDKVGSYEEGFQLAESLLQRKEAQKVMQKWVDQSHRFTLQDYPHTDSSEKIG</sequence>
<dbReference type="InterPro" id="IPR017459">
    <property type="entry name" value="Glycosyl_Trfase_fam3_N_dom"/>
</dbReference>
<keyword evidence="3" id="KW-0028">Amino-acid biosynthesis</keyword>
<organism evidence="7 8">
    <name type="scientific">Paenibacillus aceris</name>
    <dbReference type="NCBI Taxonomy" id="869555"/>
    <lineage>
        <taxon>Bacteria</taxon>
        <taxon>Bacillati</taxon>
        <taxon>Bacillota</taxon>
        <taxon>Bacilli</taxon>
        <taxon>Bacillales</taxon>
        <taxon>Paenibacillaceae</taxon>
        <taxon>Paenibacillus</taxon>
    </lineage>
</organism>
<evidence type="ECO:0000256" key="4">
    <source>
        <dbReference type="ARBA" id="ARBA00023141"/>
    </source>
</evidence>
<feature type="domain" description="Glycosyl transferase family 3" evidence="5">
    <location>
        <begin position="88"/>
        <end position="326"/>
    </location>
</feature>
<dbReference type="EC" id="2.4.2.18" evidence="7"/>
<dbReference type="PANTHER" id="PTHR43285">
    <property type="entry name" value="ANTHRANILATE PHOSPHORIBOSYLTRANSFERASE"/>
    <property type="match status" value="1"/>
</dbReference>
<reference evidence="7 8" key="1">
    <citation type="submission" date="2021-03" db="EMBL/GenBank/DDBJ databases">
        <title>Genomic Encyclopedia of Type Strains, Phase IV (KMG-IV): sequencing the most valuable type-strain genomes for metagenomic binning, comparative biology and taxonomic classification.</title>
        <authorList>
            <person name="Goeker M."/>
        </authorList>
    </citation>
    <scope>NUCLEOTIDE SEQUENCE [LARGE SCALE GENOMIC DNA]</scope>
    <source>
        <strain evidence="7 8">DSM 24950</strain>
    </source>
</reference>
<proteinExistence type="predicted"/>